<name>A0A829YE78_9GAMM</name>
<dbReference type="PANTHER" id="PTHR39337">
    <property type="entry name" value="BLR5642 PROTEIN"/>
    <property type="match status" value="1"/>
</dbReference>
<protein>
    <recommendedName>
        <fullName evidence="3">DUF488 domain-containing protein</fullName>
    </recommendedName>
</protein>
<comment type="caution">
    <text evidence="1">The sequence shown here is derived from an EMBL/GenBank/DDBJ whole genome shotgun (WGS) entry which is preliminary data.</text>
</comment>
<gene>
    <name evidence="1" type="ORF">GCM10011487_31780</name>
</gene>
<sequence length="195" mass="21946">MIYTVGHSNHPIAHFLKLLRGPGVTLLADVRSTPYSRFNPQFRRDALVQALDKEGIEYLFLGEELGARSRDPSCYDEGRVSYRKLAATDLFRQGIDRLLTAAKSHTVAIMCAEKDPLDCHRTILVARELVKRGETIAHILASGEVESHEQVMERLREKLKIEPTDLFGGDANEQAYELRGRQIAYVDPKAARASK</sequence>
<evidence type="ECO:0008006" key="3">
    <source>
        <dbReference type="Google" id="ProtNLM"/>
    </source>
</evidence>
<dbReference type="Proteomes" id="UP000445000">
    <property type="component" value="Unassembled WGS sequence"/>
</dbReference>
<keyword evidence="2" id="KW-1185">Reference proteome</keyword>
<dbReference type="PANTHER" id="PTHR39337:SF1">
    <property type="entry name" value="BLR5642 PROTEIN"/>
    <property type="match status" value="1"/>
</dbReference>
<evidence type="ECO:0000313" key="2">
    <source>
        <dbReference type="Proteomes" id="UP000445000"/>
    </source>
</evidence>
<dbReference type="InterPro" id="IPR007438">
    <property type="entry name" value="DUF488"/>
</dbReference>
<proteinExistence type="predicted"/>
<reference evidence="2" key="1">
    <citation type="submission" date="2020-01" db="EMBL/GenBank/DDBJ databases">
        <title>'Steroidobacter agaridevorans' sp. nov., agar-degrading bacteria isolated from rhizosphere soils.</title>
        <authorList>
            <person name="Ikenaga M."/>
            <person name="Kataoka M."/>
            <person name="Murouchi A."/>
            <person name="Katsuragi S."/>
            <person name="Sakai M."/>
        </authorList>
    </citation>
    <scope>NUCLEOTIDE SEQUENCE [LARGE SCALE GENOMIC DNA]</scope>
    <source>
        <strain evidence="2">YU21-B</strain>
    </source>
</reference>
<dbReference type="EMBL" id="BLJN01000003">
    <property type="protein sequence ID" value="GFE81178.1"/>
    <property type="molecule type" value="Genomic_DNA"/>
</dbReference>
<accession>A0A829YE78</accession>
<dbReference type="AlphaFoldDB" id="A0A829YE78"/>
<evidence type="ECO:0000313" key="1">
    <source>
        <dbReference type="EMBL" id="GFE81178.1"/>
    </source>
</evidence>
<dbReference type="Pfam" id="PF04343">
    <property type="entry name" value="DUF488"/>
    <property type="match status" value="1"/>
</dbReference>
<organism evidence="1 2">
    <name type="scientific">Steroidobacter agaridevorans</name>
    <dbReference type="NCBI Taxonomy" id="2695856"/>
    <lineage>
        <taxon>Bacteria</taxon>
        <taxon>Pseudomonadati</taxon>
        <taxon>Pseudomonadota</taxon>
        <taxon>Gammaproteobacteria</taxon>
        <taxon>Steroidobacterales</taxon>
        <taxon>Steroidobacteraceae</taxon>
        <taxon>Steroidobacter</taxon>
    </lineage>
</organism>
<dbReference type="RefSeq" id="WP_161812863.1">
    <property type="nucleotide sequence ID" value="NZ_BLJN01000003.1"/>
</dbReference>